<dbReference type="GO" id="GO:0003735">
    <property type="term" value="F:structural constituent of ribosome"/>
    <property type="evidence" value="ECO:0007669"/>
    <property type="project" value="InterPro"/>
</dbReference>
<dbReference type="InterPro" id="IPR040054">
    <property type="entry name" value="MRPS18B"/>
</dbReference>
<evidence type="ECO:0000313" key="1">
    <source>
        <dbReference type="Ensembl" id="ENSOTSP00005145561.1"/>
    </source>
</evidence>
<keyword evidence="2" id="KW-1185">Reference proteome</keyword>
<organism evidence="1 2">
    <name type="scientific">Oncorhynchus tshawytscha</name>
    <name type="common">Chinook salmon</name>
    <name type="synonym">Salmo tshawytscha</name>
    <dbReference type="NCBI Taxonomy" id="74940"/>
    <lineage>
        <taxon>Eukaryota</taxon>
        <taxon>Metazoa</taxon>
        <taxon>Chordata</taxon>
        <taxon>Craniata</taxon>
        <taxon>Vertebrata</taxon>
        <taxon>Euteleostomi</taxon>
        <taxon>Actinopterygii</taxon>
        <taxon>Neopterygii</taxon>
        <taxon>Teleostei</taxon>
        <taxon>Protacanthopterygii</taxon>
        <taxon>Salmoniformes</taxon>
        <taxon>Salmonidae</taxon>
        <taxon>Salmoninae</taxon>
        <taxon>Oncorhynchus</taxon>
    </lineage>
</organism>
<sequence length="102" mass="12468">CCCGSGDFNCYKDRPWGYLESEEYIEHYGISPVWSNYRRNQKGGIPPQKTRNTCIRRHDMWEPLSNLLRHHHPLSGLVSHIYSWHIYIHNHYERCKIRWYYL</sequence>
<proteinExistence type="predicted"/>
<dbReference type="GeneTree" id="ENSGT01010000230073"/>
<dbReference type="AlphaFoldDB" id="A0AAZ3RVR5"/>
<dbReference type="GO" id="GO:0032543">
    <property type="term" value="P:mitochondrial translation"/>
    <property type="evidence" value="ECO:0007669"/>
    <property type="project" value="InterPro"/>
</dbReference>
<evidence type="ECO:0000313" key="2">
    <source>
        <dbReference type="Proteomes" id="UP000694402"/>
    </source>
</evidence>
<reference evidence="1" key="2">
    <citation type="submission" date="2025-08" db="UniProtKB">
        <authorList>
            <consortium name="Ensembl"/>
        </authorList>
    </citation>
    <scope>IDENTIFICATION</scope>
</reference>
<dbReference type="PANTHER" id="PTHR13329:SF2">
    <property type="entry name" value="SMALL RIBOSOMAL SUBUNIT PROTEIN MS40"/>
    <property type="match status" value="1"/>
</dbReference>
<reference evidence="1" key="3">
    <citation type="submission" date="2025-09" db="UniProtKB">
        <authorList>
            <consortium name="Ensembl"/>
        </authorList>
    </citation>
    <scope>IDENTIFICATION</scope>
</reference>
<dbReference type="GO" id="GO:0005739">
    <property type="term" value="C:mitochondrion"/>
    <property type="evidence" value="ECO:0007669"/>
    <property type="project" value="TreeGrafter"/>
</dbReference>
<protein>
    <submittedName>
        <fullName evidence="1">Uncharacterized protein</fullName>
    </submittedName>
</protein>
<dbReference type="Proteomes" id="UP000694402">
    <property type="component" value="Unassembled WGS sequence"/>
</dbReference>
<accession>A0AAZ3RVR5</accession>
<dbReference type="PANTHER" id="PTHR13329">
    <property type="entry name" value="MITOCHONDRIAL RIBOSOMAL PROTEIN S18B"/>
    <property type="match status" value="1"/>
</dbReference>
<name>A0AAZ3RVR5_ONCTS</name>
<dbReference type="Ensembl" id="ENSOTST00005187694.1">
    <property type="protein sequence ID" value="ENSOTSP00005145561.1"/>
    <property type="gene ID" value="ENSOTSG00005075006.1"/>
</dbReference>
<reference evidence="2" key="1">
    <citation type="journal article" date="2018" name="PLoS ONE">
        <title>Chinook salmon (Oncorhynchus tshawytscha) genome and transcriptome.</title>
        <authorList>
            <person name="Christensen K.A."/>
            <person name="Leong J.S."/>
            <person name="Sakhrani D."/>
            <person name="Biagi C.A."/>
            <person name="Minkley D.R."/>
            <person name="Withler R.E."/>
            <person name="Rondeau E.B."/>
            <person name="Koop B.F."/>
            <person name="Devlin R.H."/>
        </authorList>
    </citation>
    <scope>NUCLEOTIDE SEQUENCE [LARGE SCALE GENOMIC DNA]</scope>
</reference>